<evidence type="ECO:0000313" key="1">
    <source>
        <dbReference type="EMBL" id="MXO50295.1"/>
    </source>
</evidence>
<dbReference type="RefSeq" id="WP_160606837.1">
    <property type="nucleotide sequence ID" value="NZ_WTYF01000004.1"/>
</dbReference>
<comment type="caution">
    <text evidence="1">The sequence shown here is derived from an EMBL/GenBank/DDBJ whole genome shotgun (WGS) entry which is preliminary data.</text>
</comment>
<gene>
    <name evidence="1" type="ORF">GRI42_03140</name>
</gene>
<dbReference type="EMBL" id="WTYF01000004">
    <property type="protein sequence ID" value="MXO50295.1"/>
    <property type="molecule type" value="Genomic_DNA"/>
</dbReference>
<sequence>MAVGLGPLEKSGTTASERKGLYLTLRNPYPGAHRFRAFVEEGSGIAAERVTILPSVSTIAPGANRRILVVVDGLVPGEEVRFRLCAERIEERRVSVHARVCSKLGVRRLRSAR</sequence>
<organism evidence="1 2">
    <name type="scientific">Qipengyuania gaetbuli</name>
    <dbReference type="NCBI Taxonomy" id="266952"/>
    <lineage>
        <taxon>Bacteria</taxon>
        <taxon>Pseudomonadati</taxon>
        <taxon>Pseudomonadota</taxon>
        <taxon>Alphaproteobacteria</taxon>
        <taxon>Sphingomonadales</taxon>
        <taxon>Erythrobacteraceae</taxon>
        <taxon>Qipengyuania</taxon>
    </lineage>
</organism>
<dbReference type="Proteomes" id="UP000444185">
    <property type="component" value="Unassembled WGS sequence"/>
</dbReference>
<dbReference type="OrthoDB" id="7596462at2"/>
<evidence type="ECO:0008006" key="3">
    <source>
        <dbReference type="Google" id="ProtNLM"/>
    </source>
</evidence>
<protein>
    <recommendedName>
        <fullName evidence="3">FixG C-terminal immunoglobulin-like domain-containing protein</fullName>
    </recommendedName>
</protein>
<reference evidence="1 2" key="1">
    <citation type="submission" date="2019-12" db="EMBL/GenBank/DDBJ databases">
        <title>Genomic-based taxomic classification of the family Erythrobacteraceae.</title>
        <authorList>
            <person name="Xu L."/>
        </authorList>
    </citation>
    <scope>NUCLEOTIDE SEQUENCE [LARGE SCALE GENOMIC DNA]</scope>
    <source>
        <strain evidence="1 2">DSM 16225</strain>
    </source>
</reference>
<dbReference type="AlphaFoldDB" id="A0A844XW75"/>
<keyword evidence="2" id="KW-1185">Reference proteome</keyword>
<accession>A0A844XW75</accession>
<evidence type="ECO:0000313" key="2">
    <source>
        <dbReference type="Proteomes" id="UP000444185"/>
    </source>
</evidence>
<name>A0A844XW75_9SPHN</name>
<proteinExistence type="predicted"/>